<dbReference type="Proteomes" id="UP000521676">
    <property type="component" value="Unassembled WGS sequence"/>
</dbReference>
<dbReference type="EMBL" id="JACATZ010000001">
    <property type="protein sequence ID" value="NWJ46975.1"/>
    <property type="molecule type" value="Genomic_DNA"/>
</dbReference>
<feature type="transmembrane region" description="Helical" evidence="6">
    <location>
        <begin position="97"/>
        <end position="116"/>
    </location>
</feature>
<feature type="transmembrane region" description="Helical" evidence="6">
    <location>
        <begin position="201"/>
        <end position="221"/>
    </location>
</feature>
<evidence type="ECO:0000313" key="10">
    <source>
        <dbReference type="Proteomes" id="UP001431572"/>
    </source>
</evidence>
<keyword evidence="3 6" id="KW-0812">Transmembrane</keyword>
<keyword evidence="4 6" id="KW-1133">Transmembrane helix</keyword>
<comment type="similarity">
    <text evidence="2 6">Belongs to the 4-toluene sulfonate uptake permease (TSUP) (TC 2.A.102) family.</text>
</comment>
<evidence type="ECO:0000256" key="3">
    <source>
        <dbReference type="ARBA" id="ARBA00022692"/>
    </source>
</evidence>
<dbReference type="EMBL" id="CP128401">
    <property type="protein sequence ID" value="WJW70030.1"/>
    <property type="molecule type" value="Genomic_DNA"/>
</dbReference>
<organism evidence="7 9">
    <name type="scientific">Candidatus Chlorohelix allophototropha</name>
    <dbReference type="NCBI Taxonomy" id="3003348"/>
    <lineage>
        <taxon>Bacteria</taxon>
        <taxon>Bacillati</taxon>
        <taxon>Chloroflexota</taxon>
        <taxon>Chloroflexia</taxon>
        <taxon>Candidatus Chloroheliales</taxon>
        <taxon>Candidatus Chloroheliaceae</taxon>
        <taxon>Candidatus Chlorohelix</taxon>
    </lineage>
</organism>
<gene>
    <name evidence="7" type="ORF">HXX08_14025</name>
    <name evidence="8" type="ORF">OZ401_004832</name>
</gene>
<dbReference type="PANTHER" id="PTHR43701">
    <property type="entry name" value="MEMBRANE TRANSPORTER PROTEIN MJ0441-RELATED"/>
    <property type="match status" value="1"/>
</dbReference>
<dbReference type="RefSeq" id="WP_341471915.1">
    <property type="nucleotide sequence ID" value="NZ_CP128401.1"/>
</dbReference>
<feature type="transmembrane region" description="Helical" evidence="6">
    <location>
        <begin position="228"/>
        <end position="246"/>
    </location>
</feature>
<feature type="transmembrane region" description="Helical" evidence="6">
    <location>
        <begin position="32"/>
        <end position="57"/>
    </location>
</feature>
<dbReference type="PANTHER" id="PTHR43701:SF2">
    <property type="entry name" value="MEMBRANE TRANSPORTER PROTEIN YJNA-RELATED"/>
    <property type="match status" value="1"/>
</dbReference>
<evidence type="ECO:0000313" key="7">
    <source>
        <dbReference type="EMBL" id="NWJ46975.1"/>
    </source>
</evidence>
<keyword evidence="5 6" id="KW-0472">Membrane</keyword>
<feature type="transmembrane region" description="Helical" evidence="6">
    <location>
        <begin position="173"/>
        <end position="195"/>
    </location>
</feature>
<accession>A0A8T7M4F5</accession>
<dbReference type="AlphaFoldDB" id="A0A8T7M4F5"/>
<evidence type="ECO:0000256" key="6">
    <source>
        <dbReference type="RuleBase" id="RU363041"/>
    </source>
</evidence>
<sequence length="249" mass="25748">MVTIVTLAIGLITGLLLGLVGGGGSILTVPALIYLLGIGISPATTISLFVVGTNAVYGAVRQRGSNLNVSYALALASTGLAGAQIGNWLNRTLPDRLLMAGFALLMLLVAGLMLRPPKLSNLRNEPAPLKLLWFKVGLIGLGLGFLTGLFGVGGGFLIVPSLVLLLGFPMRSAAATSLLVIALNSFSALAGRWPLVGFDPALAFTLLAAGLVGTTVGAKLAKLIPDKTLRFIFAWVVIAIGIYIAIRTF</sequence>
<reference evidence="7 9" key="1">
    <citation type="submission" date="2020-06" db="EMBL/GenBank/DDBJ databases">
        <title>Anoxygenic phototrophic Chloroflexota member uses a Type I reaction center.</title>
        <authorList>
            <person name="Tsuji J.M."/>
            <person name="Shaw N.A."/>
            <person name="Nagashima S."/>
            <person name="Venkiteswaran J."/>
            <person name="Schiff S.L."/>
            <person name="Hanada S."/>
            <person name="Tank M."/>
            <person name="Neufeld J.D."/>
        </authorList>
    </citation>
    <scope>NUCLEOTIDE SEQUENCE [LARGE SCALE GENOMIC DNA]</scope>
    <source>
        <strain evidence="7">L227-S17</strain>
    </source>
</reference>
<reference evidence="8" key="2">
    <citation type="journal article" date="2024" name="Nature">
        <title>Anoxygenic phototroph of the Chloroflexota uses a type I reaction centre.</title>
        <authorList>
            <person name="Tsuji J.M."/>
            <person name="Shaw N.A."/>
            <person name="Nagashima S."/>
            <person name="Venkiteswaran J.J."/>
            <person name="Schiff S.L."/>
            <person name="Watanabe T."/>
            <person name="Fukui M."/>
            <person name="Hanada S."/>
            <person name="Tank M."/>
            <person name="Neufeld J.D."/>
        </authorList>
    </citation>
    <scope>NUCLEOTIDE SEQUENCE</scope>
    <source>
        <strain evidence="8">L227-S17</strain>
        <plasmid evidence="8 10">unnamed1</plasmid>
    </source>
</reference>
<dbReference type="Pfam" id="PF01925">
    <property type="entry name" value="TauE"/>
    <property type="match status" value="1"/>
</dbReference>
<dbReference type="GO" id="GO:0005886">
    <property type="term" value="C:plasma membrane"/>
    <property type="evidence" value="ECO:0007669"/>
    <property type="project" value="UniProtKB-SubCell"/>
</dbReference>
<dbReference type="Proteomes" id="UP001431572">
    <property type="component" value="Plasmid unnamed1"/>
</dbReference>
<evidence type="ECO:0000256" key="2">
    <source>
        <dbReference type="ARBA" id="ARBA00009142"/>
    </source>
</evidence>
<keyword evidence="6" id="KW-1003">Cell membrane</keyword>
<dbReference type="InterPro" id="IPR051598">
    <property type="entry name" value="TSUP/Inactive_protease-like"/>
</dbReference>
<evidence type="ECO:0000313" key="8">
    <source>
        <dbReference type="EMBL" id="WJW70030.1"/>
    </source>
</evidence>
<geneLocation type="plasmid" evidence="8 10">
    <name>unnamed1</name>
</geneLocation>
<comment type="subcellular location">
    <subcellularLocation>
        <location evidence="6">Cell membrane</location>
        <topology evidence="6">Multi-pass membrane protein</topology>
    </subcellularLocation>
    <subcellularLocation>
        <location evidence="1">Membrane</location>
        <topology evidence="1">Multi-pass membrane protein</topology>
    </subcellularLocation>
</comment>
<evidence type="ECO:0000256" key="4">
    <source>
        <dbReference type="ARBA" id="ARBA00022989"/>
    </source>
</evidence>
<evidence type="ECO:0000256" key="5">
    <source>
        <dbReference type="ARBA" id="ARBA00023136"/>
    </source>
</evidence>
<dbReference type="InterPro" id="IPR002781">
    <property type="entry name" value="TM_pro_TauE-like"/>
</dbReference>
<name>A0A8T7M4F5_9CHLR</name>
<protein>
    <recommendedName>
        <fullName evidence="6">Probable membrane transporter protein</fullName>
    </recommendedName>
</protein>
<evidence type="ECO:0000256" key="1">
    <source>
        <dbReference type="ARBA" id="ARBA00004141"/>
    </source>
</evidence>
<feature type="transmembrane region" description="Helical" evidence="6">
    <location>
        <begin position="136"/>
        <end position="166"/>
    </location>
</feature>
<keyword evidence="8" id="KW-0614">Plasmid</keyword>
<keyword evidence="10" id="KW-1185">Reference proteome</keyword>
<proteinExistence type="inferred from homology"/>
<evidence type="ECO:0000313" key="9">
    <source>
        <dbReference type="Proteomes" id="UP000521676"/>
    </source>
</evidence>